<evidence type="ECO:0008006" key="2">
    <source>
        <dbReference type="Google" id="ProtNLM"/>
    </source>
</evidence>
<feature type="non-terminal residue" evidence="1">
    <location>
        <position position="46"/>
    </location>
</feature>
<dbReference type="Pfam" id="PF13489">
    <property type="entry name" value="Methyltransf_23"/>
    <property type="match status" value="1"/>
</dbReference>
<dbReference type="Gene3D" id="3.40.50.150">
    <property type="entry name" value="Vaccinia Virus protein VP39"/>
    <property type="match status" value="1"/>
</dbReference>
<accession>X0WQD9</accession>
<comment type="caution">
    <text evidence="1">The sequence shown here is derived from an EMBL/GenBank/DDBJ whole genome shotgun (WGS) entry which is preliminary data.</text>
</comment>
<sequence length="46" mass="4949">MEFIESVEKEAGFDFRGARVLDIGCAYGGFCIEAAKKGVTAYGIDI</sequence>
<reference evidence="1" key="1">
    <citation type="journal article" date="2014" name="Front. Microbiol.">
        <title>High frequency of phylogenetically diverse reductive dehalogenase-homologous genes in deep subseafloor sedimentary metagenomes.</title>
        <authorList>
            <person name="Kawai M."/>
            <person name="Futagami T."/>
            <person name="Toyoda A."/>
            <person name="Takaki Y."/>
            <person name="Nishi S."/>
            <person name="Hori S."/>
            <person name="Arai W."/>
            <person name="Tsubouchi T."/>
            <person name="Morono Y."/>
            <person name="Uchiyama I."/>
            <person name="Ito T."/>
            <person name="Fujiyama A."/>
            <person name="Inagaki F."/>
            <person name="Takami H."/>
        </authorList>
    </citation>
    <scope>NUCLEOTIDE SEQUENCE</scope>
    <source>
        <strain evidence="1">Expedition CK06-06</strain>
    </source>
</reference>
<proteinExistence type="predicted"/>
<gene>
    <name evidence="1" type="ORF">S01H1_72194</name>
</gene>
<protein>
    <recommendedName>
        <fullName evidence="2">Methyltransferase domain-containing protein</fullName>
    </recommendedName>
</protein>
<dbReference type="EMBL" id="BARS01048128">
    <property type="protein sequence ID" value="GAG33194.1"/>
    <property type="molecule type" value="Genomic_DNA"/>
</dbReference>
<dbReference type="AlphaFoldDB" id="X0WQD9"/>
<organism evidence="1">
    <name type="scientific">marine sediment metagenome</name>
    <dbReference type="NCBI Taxonomy" id="412755"/>
    <lineage>
        <taxon>unclassified sequences</taxon>
        <taxon>metagenomes</taxon>
        <taxon>ecological metagenomes</taxon>
    </lineage>
</organism>
<name>X0WQD9_9ZZZZ</name>
<dbReference type="SUPFAM" id="SSF53335">
    <property type="entry name" value="S-adenosyl-L-methionine-dependent methyltransferases"/>
    <property type="match status" value="1"/>
</dbReference>
<evidence type="ECO:0000313" key="1">
    <source>
        <dbReference type="EMBL" id="GAG33194.1"/>
    </source>
</evidence>
<dbReference type="InterPro" id="IPR029063">
    <property type="entry name" value="SAM-dependent_MTases_sf"/>
</dbReference>